<evidence type="ECO:0000313" key="2">
    <source>
        <dbReference type="EMBL" id="CAG9832818.1"/>
    </source>
</evidence>
<dbReference type="AlphaFoldDB" id="A0A9N9SXP3"/>
<accession>A0A9N9SXP3</accession>
<sequence length="171" mass="19859">MINSRPMTVQELTDIIESDEWWENYDVSKKIYIASPDEHNVSDDDSADEDSGGLLDNLSSHQLQAEAEAVSVSGRRISYEQHEENLPTTSHTKQNKENKINNWAKDNLKKRKLYKRYRFETGINTAFSEELLTYMHGIYKALQLKHYSEIARRRDCHSDRLGFPEVCGYVA</sequence>
<keyword evidence="3" id="KW-1185">Reference proteome</keyword>
<dbReference type="OrthoDB" id="8197645at2759"/>
<feature type="region of interest" description="Disordered" evidence="1">
    <location>
        <begin position="74"/>
        <end position="93"/>
    </location>
</feature>
<proteinExistence type="predicted"/>
<dbReference type="Proteomes" id="UP001153709">
    <property type="component" value="Chromosome 4"/>
</dbReference>
<protein>
    <submittedName>
        <fullName evidence="2">Uncharacterized protein</fullName>
    </submittedName>
</protein>
<organism evidence="2 3">
    <name type="scientific">Diabrotica balteata</name>
    <name type="common">Banded cucumber beetle</name>
    <dbReference type="NCBI Taxonomy" id="107213"/>
    <lineage>
        <taxon>Eukaryota</taxon>
        <taxon>Metazoa</taxon>
        <taxon>Ecdysozoa</taxon>
        <taxon>Arthropoda</taxon>
        <taxon>Hexapoda</taxon>
        <taxon>Insecta</taxon>
        <taxon>Pterygota</taxon>
        <taxon>Neoptera</taxon>
        <taxon>Endopterygota</taxon>
        <taxon>Coleoptera</taxon>
        <taxon>Polyphaga</taxon>
        <taxon>Cucujiformia</taxon>
        <taxon>Chrysomeloidea</taxon>
        <taxon>Chrysomelidae</taxon>
        <taxon>Galerucinae</taxon>
        <taxon>Diabroticina</taxon>
        <taxon>Diabroticites</taxon>
        <taxon>Diabrotica</taxon>
    </lineage>
</organism>
<evidence type="ECO:0000256" key="1">
    <source>
        <dbReference type="SAM" id="MobiDB-lite"/>
    </source>
</evidence>
<name>A0A9N9SXP3_DIABA</name>
<gene>
    <name evidence="2" type="ORF">DIABBA_LOCUS6262</name>
</gene>
<evidence type="ECO:0000313" key="3">
    <source>
        <dbReference type="Proteomes" id="UP001153709"/>
    </source>
</evidence>
<dbReference type="EMBL" id="OU898279">
    <property type="protein sequence ID" value="CAG9832818.1"/>
    <property type="molecule type" value="Genomic_DNA"/>
</dbReference>
<reference evidence="2" key="1">
    <citation type="submission" date="2022-01" db="EMBL/GenBank/DDBJ databases">
        <authorList>
            <person name="King R."/>
        </authorList>
    </citation>
    <scope>NUCLEOTIDE SEQUENCE</scope>
</reference>